<keyword evidence="2 5" id="KW-0812">Transmembrane</keyword>
<keyword evidence="4 5" id="KW-0472">Membrane</keyword>
<evidence type="ECO:0000256" key="4">
    <source>
        <dbReference type="ARBA" id="ARBA00023136"/>
    </source>
</evidence>
<feature type="transmembrane region" description="Helical" evidence="5">
    <location>
        <begin position="237"/>
        <end position="255"/>
    </location>
</feature>
<dbReference type="GO" id="GO:0005886">
    <property type="term" value="C:plasma membrane"/>
    <property type="evidence" value="ECO:0007669"/>
    <property type="project" value="UniProtKB-SubCell"/>
</dbReference>
<proteinExistence type="inferred from homology"/>
<feature type="transmembrane region" description="Helical" evidence="5">
    <location>
        <begin position="86"/>
        <end position="103"/>
    </location>
</feature>
<dbReference type="InterPro" id="IPR002781">
    <property type="entry name" value="TM_pro_TauE-like"/>
</dbReference>
<comment type="caution">
    <text evidence="6">The sequence shown here is derived from an EMBL/GenBank/DDBJ whole genome shotgun (WGS) entry which is preliminary data.</text>
</comment>
<evidence type="ECO:0000313" key="6">
    <source>
        <dbReference type="EMBL" id="HJA79764.1"/>
    </source>
</evidence>
<evidence type="ECO:0000256" key="3">
    <source>
        <dbReference type="ARBA" id="ARBA00022989"/>
    </source>
</evidence>
<sequence>MRRAGAERTAFRERRSMLAIAAVCFLVGFLGAVTGVGGVLIPPVLMFAGGMETHVAMGTALASFFPLSLLSAVIYARRGWYRPREALIFLLGGVAGGITGGRLNALVPGPPLVCLLACIIIFAGVAALRPHKQGDGRGFWLSARGLFAIGVVTGLTAGLTGAGGPVLSIPWMVAVGHAPFFAVGSSMFMQLGTILSGSWGNARSGFIDWGILPWVMLMELAGCLLGLRVASRIPAALAKRAIGVLCAGLGVFLLVRQMLEL</sequence>
<dbReference type="Pfam" id="PF01925">
    <property type="entry name" value="TauE"/>
    <property type="match status" value="2"/>
</dbReference>
<reference evidence="6" key="2">
    <citation type="submission" date="2021-04" db="EMBL/GenBank/DDBJ databases">
        <authorList>
            <person name="Gilroy R."/>
        </authorList>
    </citation>
    <scope>NUCLEOTIDE SEQUENCE</scope>
    <source>
        <strain evidence="6">5032</strain>
    </source>
</reference>
<feature type="transmembrane region" description="Helical" evidence="5">
    <location>
        <begin position="180"/>
        <end position="199"/>
    </location>
</feature>
<comment type="similarity">
    <text evidence="5">Belongs to the 4-toluene sulfonate uptake permease (TSUP) (TC 2.A.102) family.</text>
</comment>
<evidence type="ECO:0000313" key="7">
    <source>
        <dbReference type="Proteomes" id="UP000823821"/>
    </source>
</evidence>
<feature type="transmembrane region" description="Helical" evidence="5">
    <location>
        <begin position="140"/>
        <end position="160"/>
    </location>
</feature>
<keyword evidence="3 5" id="KW-1133">Transmembrane helix</keyword>
<dbReference type="PANTHER" id="PTHR43701:SF12">
    <property type="entry name" value="MEMBRANE TRANSPORTER PROTEIN YTNM-RELATED"/>
    <property type="match status" value="1"/>
</dbReference>
<evidence type="ECO:0000256" key="1">
    <source>
        <dbReference type="ARBA" id="ARBA00004141"/>
    </source>
</evidence>
<dbReference type="Proteomes" id="UP000823821">
    <property type="component" value="Unassembled WGS sequence"/>
</dbReference>
<organism evidence="6 7">
    <name type="scientific">Candidatus Desulfovibrio intestinavium</name>
    <dbReference type="NCBI Taxonomy" id="2838534"/>
    <lineage>
        <taxon>Bacteria</taxon>
        <taxon>Pseudomonadati</taxon>
        <taxon>Thermodesulfobacteriota</taxon>
        <taxon>Desulfovibrionia</taxon>
        <taxon>Desulfovibrionales</taxon>
        <taxon>Desulfovibrionaceae</taxon>
        <taxon>Desulfovibrio</taxon>
    </lineage>
</organism>
<dbReference type="PANTHER" id="PTHR43701">
    <property type="entry name" value="MEMBRANE TRANSPORTER PROTEIN MJ0441-RELATED"/>
    <property type="match status" value="1"/>
</dbReference>
<name>A0A9D2HPV7_9BACT</name>
<accession>A0A9D2HPV7</accession>
<feature type="transmembrane region" description="Helical" evidence="5">
    <location>
        <begin position="53"/>
        <end position="74"/>
    </location>
</feature>
<feature type="transmembrane region" description="Helical" evidence="5">
    <location>
        <begin position="20"/>
        <end position="41"/>
    </location>
</feature>
<dbReference type="EMBL" id="DWZD01000049">
    <property type="protein sequence ID" value="HJA79764.1"/>
    <property type="molecule type" value="Genomic_DNA"/>
</dbReference>
<evidence type="ECO:0000256" key="2">
    <source>
        <dbReference type="ARBA" id="ARBA00022692"/>
    </source>
</evidence>
<comment type="subcellular location">
    <subcellularLocation>
        <location evidence="5">Cell membrane</location>
        <topology evidence="5">Multi-pass membrane protein</topology>
    </subcellularLocation>
    <subcellularLocation>
        <location evidence="1">Membrane</location>
        <topology evidence="1">Multi-pass membrane protein</topology>
    </subcellularLocation>
</comment>
<feature type="transmembrane region" description="Helical" evidence="5">
    <location>
        <begin position="211"/>
        <end position="231"/>
    </location>
</feature>
<protein>
    <recommendedName>
        <fullName evidence="5">Probable membrane transporter protein</fullName>
    </recommendedName>
</protein>
<keyword evidence="5" id="KW-1003">Cell membrane</keyword>
<reference evidence="6" key="1">
    <citation type="journal article" date="2021" name="PeerJ">
        <title>Extensive microbial diversity within the chicken gut microbiome revealed by metagenomics and culture.</title>
        <authorList>
            <person name="Gilroy R."/>
            <person name="Ravi A."/>
            <person name="Getino M."/>
            <person name="Pursley I."/>
            <person name="Horton D.L."/>
            <person name="Alikhan N.F."/>
            <person name="Baker D."/>
            <person name="Gharbi K."/>
            <person name="Hall N."/>
            <person name="Watson M."/>
            <person name="Adriaenssens E.M."/>
            <person name="Foster-Nyarko E."/>
            <person name="Jarju S."/>
            <person name="Secka A."/>
            <person name="Antonio M."/>
            <person name="Oren A."/>
            <person name="Chaudhuri R.R."/>
            <person name="La Ragione R."/>
            <person name="Hildebrand F."/>
            <person name="Pallen M.J."/>
        </authorList>
    </citation>
    <scope>NUCLEOTIDE SEQUENCE</scope>
    <source>
        <strain evidence="6">5032</strain>
    </source>
</reference>
<gene>
    <name evidence="6" type="ORF">H9784_09410</name>
</gene>
<dbReference type="InterPro" id="IPR051598">
    <property type="entry name" value="TSUP/Inactive_protease-like"/>
</dbReference>
<dbReference type="AlphaFoldDB" id="A0A9D2HPV7"/>
<evidence type="ECO:0000256" key="5">
    <source>
        <dbReference type="RuleBase" id="RU363041"/>
    </source>
</evidence>
<feature type="transmembrane region" description="Helical" evidence="5">
    <location>
        <begin position="109"/>
        <end position="128"/>
    </location>
</feature>